<dbReference type="EMBL" id="CAFBNE010000002">
    <property type="protein sequence ID" value="CAB4928472.1"/>
    <property type="molecule type" value="Genomic_DNA"/>
</dbReference>
<dbReference type="PROSITE" id="PS51725">
    <property type="entry name" value="ABM"/>
    <property type="match status" value="1"/>
</dbReference>
<dbReference type="PANTHER" id="PTHR33336">
    <property type="entry name" value="QUINOL MONOOXYGENASE YGIN-RELATED"/>
    <property type="match status" value="1"/>
</dbReference>
<dbReference type="AlphaFoldDB" id="A0A6J7ID60"/>
<accession>A0A6J7ID60</accession>
<dbReference type="InterPro" id="IPR007138">
    <property type="entry name" value="ABM_dom"/>
</dbReference>
<name>A0A6J7ID60_9ZZZZ</name>
<dbReference type="Gene3D" id="3.30.70.100">
    <property type="match status" value="1"/>
</dbReference>
<protein>
    <submittedName>
        <fullName evidence="2">Unannotated protein</fullName>
    </submittedName>
</protein>
<dbReference type="InterPro" id="IPR011008">
    <property type="entry name" value="Dimeric_a/b-barrel"/>
</dbReference>
<feature type="domain" description="ABM" evidence="1">
    <location>
        <begin position="4"/>
        <end position="92"/>
    </location>
</feature>
<evidence type="ECO:0000313" key="2">
    <source>
        <dbReference type="EMBL" id="CAB4928472.1"/>
    </source>
</evidence>
<dbReference type="PANTHER" id="PTHR33336:SF3">
    <property type="entry name" value="ABM DOMAIN-CONTAINING PROTEIN"/>
    <property type="match status" value="1"/>
</dbReference>
<organism evidence="2">
    <name type="scientific">freshwater metagenome</name>
    <dbReference type="NCBI Taxonomy" id="449393"/>
    <lineage>
        <taxon>unclassified sequences</taxon>
        <taxon>metagenomes</taxon>
        <taxon>ecological metagenomes</taxon>
    </lineage>
</organism>
<gene>
    <name evidence="2" type="ORF">UFOPK3772_00102</name>
</gene>
<dbReference type="SUPFAM" id="SSF54909">
    <property type="entry name" value="Dimeric alpha+beta barrel"/>
    <property type="match status" value="1"/>
</dbReference>
<proteinExistence type="predicted"/>
<evidence type="ECO:0000259" key="1">
    <source>
        <dbReference type="PROSITE" id="PS51725"/>
    </source>
</evidence>
<dbReference type="InterPro" id="IPR050744">
    <property type="entry name" value="AI-2_Isomerase_LsrG"/>
</dbReference>
<dbReference type="GO" id="GO:0003824">
    <property type="term" value="F:catalytic activity"/>
    <property type="evidence" value="ECO:0007669"/>
    <property type="project" value="TreeGrafter"/>
</dbReference>
<reference evidence="2" key="1">
    <citation type="submission" date="2020-05" db="EMBL/GenBank/DDBJ databases">
        <authorList>
            <person name="Chiriac C."/>
            <person name="Salcher M."/>
            <person name="Ghai R."/>
            <person name="Kavagutti S V."/>
        </authorList>
    </citation>
    <scope>NUCLEOTIDE SEQUENCE</scope>
</reference>
<dbReference type="Pfam" id="PF03992">
    <property type="entry name" value="ABM"/>
    <property type="match status" value="1"/>
</dbReference>
<sequence>MEPLYLVAVIKPRAERAEEVIEVLRNMMAATRAEAGCEFYDLVVGDDEPDTWLMLEKWSTRAHWESHMGAAHVVAGNAAVADMLREPTELRFYSAR</sequence>